<feature type="domain" description="FecR protein" evidence="1">
    <location>
        <begin position="134"/>
        <end position="229"/>
    </location>
</feature>
<feature type="domain" description="Protein FecR C-terminal" evidence="2">
    <location>
        <begin position="297"/>
        <end position="365"/>
    </location>
</feature>
<protein>
    <submittedName>
        <fullName evidence="3">FecR family protein</fullName>
    </submittedName>
</protein>
<evidence type="ECO:0000313" key="4">
    <source>
        <dbReference type="Proteomes" id="UP000316778"/>
    </source>
</evidence>
<keyword evidence="4" id="KW-1185">Reference proteome</keyword>
<comment type="caution">
    <text evidence="3">The sequence shown here is derived from an EMBL/GenBank/DDBJ whole genome shotgun (WGS) entry which is preliminary data.</text>
</comment>
<dbReference type="Gene3D" id="2.60.120.1440">
    <property type="match status" value="1"/>
</dbReference>
<proteinExistence type="predicted"/>
<dbReference type="GO" id="GO:0016989">
    <property type="term" value="F:sigma factor antagonist activity"/>
    <property type="evidence" value="ECO:0007669"/>
    <property type="project" value="TreeGrafter"/>
</dbReference>
<evidence type="ECO:0000259" key="1">
    <source>
        <dbReference type="Pfam" id="PF04773"/>
    </source>
</evidence>
<dbReference type="PANTHER" id="PTHR30273:SF2">
    <property type="entry name" value="PROTEIN FECR"/>
    <property type="match status" value="1"/>
</dbReference>
<dbReference type="Pfam" id="PF04773">
    <property type="entry name" value="FecR"/>
    <property type="match status" value="1"/>
</dbReference>
<sequence>MPGDQRFWLLVSLKLSGEATARELEELEYLIAQDPGLRAHLEMLGAMWNEKHAGLVEKKEEALDRHLERFRAHLQDPAQQEDVVMLRPSVAGRSGRRMLLRLGAVAASVLLCCAAVKYYYSGKEHTKLDAAGHTVATKPGTRKNITLPDGSSVWLNADSRLTYIGDFRGNTREVHLSGEAFFNVTKDKDRPFIIHTSAIDLRVLGTAFNVRSYESEKETETSLVSGAVEVTLRNDPLKKIILKPKEKILVNNTVNSTAYTTAGGKGHEEIPLIVLGKIRYWGKDSSNNIETAWMKNRLVFDRETLDKIAGKIERWYGVRVIITDDRLNEAKYTGLFENEKLKEVLEALRLTGGFHYTIQEDKVTINQ</sequence>
<gene>
    <name evidence="3" type="ORF">LX66_4787</name>
</gene>
<dbReference type="Gene3D" id="3.55.50.30">
    <property type="match status" value="1"/>
</dbReference>
<dbReference type="InterPro" id="IPR012373">
    <property type="entry name" value="Ferrdict_sens_TM"/>
</dbReference>
<dbReference type="InterPro" id="IPR032508">
    <property type="entry name" value="FecR_C"/>
</dbReference>
<reference evidence="3 4" key="1">
    <citation type="journal article" date="2013" name="Stand. Genomic Sci.">
        <title>Genomic Encyclopedia of Type Strains, Phase I: The one thousand microbial genomes (KMG-I) project.</title>
        <authorList>
            <person name="Kyrpides N.C."/>
            <person name="Woyke T."/>
            <person name="Eisen J.A."/>
            <person name="Garrity G."/>
            <person name="Lilburn T.G."/>
            <person name="Beck B.J."/>
            <person name="Whitman W.B."/>
            <person name="Hugenholtz P."/>
            <person name="Klenk H.P."/>
        </authorList>
    </citation>
    <scope>NUCLEOTIDE SEQUENCE [LARGE SCALE GENOMIC DNA]</scope>
    <source>
        <strain evidence="3 4">DSM 13484</strain>
    </source>
</reference>
<dbReference type="EMBL" id="VLLG01000005">
    <property type="protein sequence ID" value="TWI84417.1"/>
    <property type="molecule type" value="Genomic_DNA"/>
</dbReference>
<evidence type="ECO:0000259" key="2">
    <source>
        <dbReference type="Pfam" id="PF16344"/>
    </source>
</evidence>
<name>A0A562ST20_CHIJA</name>
<accession>A0A562ST20</accession>
<dbReference type="InterPro" id="IPR006860">
    <property type="entry name" value="FecR"/>
</dbReference>
<dbReference type="Proteomes" id="UP000316778">
    <property type="component" value="Unassembled WGS sequence"/>
</dbReference>
<dbReference type="PIRSF" id="PIRSF018266">
    <property type="entry name" value="FecR"/>
    <property type="match status" value="1"/>
</dbReference>
<dbReference type="PANTHER" id="PTHR30273">
    <property type="entry name" value="PERIPLASMIC SIGNAL SENSOR AND SIGMA FACTOR ACTIVATOR FECR-RELATED"/>
    <property type="match status" value="1"/>
</dbReference>
<dbReference type="Pfam" id="PF16344">
    <property type="entry name" value="FecR_C"/>
    <property type="match status" value="1"/>
</dbReference>
<dbReference type="AlphaFoldDB" id="A0A562ST20"/>
<evidence type="ECO:0000313" key="3">
    <source>
        <dbReference type="EMBL" id="TWI84417.1"/>
    </source>
</evidence>
<dbReference type="FunFam" id="2.60.120.1440:FF:000001">
    <property type="entry name" value="Putative anti-sigma factor"/>
    <property type="match status" value="1"/>
</dbReference>
<organism evidence="3 4">
    <name type="scientific">Chitinophaga japonensis</name>
    <name type="common">Flexibacter japonensis</name>
    <dbReference type="NCBI Taxonomy" id="104662"/>
    <lineage>
        <taxon>Bacteria</taxon>
        <taxon>Pseudomonadati</taxon>
        <taxon>Bacteroidota</taxon>
        <taxon>Chitinophagia</taxon>
        <taxon>Chitinophagales</taxon>
        <taxon>Chitinophagaceae</taxon>
        <taxon>Chitinophaga</taxon>
    </lineage>
</organism>